<evidence type="ECO:0000313" key="18">
    <source>
        <dbReference type="EMBL" id="KAF2904599.1"/>
    </source>
</evidence>
<protein>
    <recommendedName>
        <fullName evidence="3">Ketimine reductase mu-crystallin</fullName>
        <ecNumber evidence="16">1.5.1.1</ecNumber>
        <ecNumber evidence="2">1.5.1.25</ecNumber>
    </recommendedName>
    <alternativeName>
        <fullName evidence="17">1-piperideine-2-carboxylate/1-pyrroline-2-carboxylate reductase</fullName>
    </alternativeName>
    <alternativeName>
        <fullName evidence="4">NADP-regulated thyroid-hormone-binding protein</fullName>
    </alternativeName>
</protein>
<dbReference type="InterPro" id="IPR003462">
    <property type="entry name" value="ODC_Mu_crystall"/>
</dbReference>
<evidence type="ECO:0000256" key="6">
    <source>
        <dbReference type="ARBA" id="ARBA00093197"/>
    </source>
</evidence>
<dbReference type="Gene3D" id="3.40.50.720">
    <property type="entry name" value="NAD(P)-binding Rossmann-like Domain"/>
    <property type="match status" value="1"/>
</dbReference>
<comment type="catalytic activity">
    <reaction evidence="9">
        <text>(S)-cystathionine ketimine + NADPH + 2 H(+) = (3R,5S)-2,3,5,6,7-pentahydro-1,4-thiazepine-3,5-dicarboxylate + NADP(+)</text>
        <dbReference type="Rhea" id="RHEA:68036"/>
        <dbReference type="ChEBI" id="CHEBI:15378"/>
        <dbReference type="ChEBI" id="CHEBI:57783"/>
        <dbReference type="ChEBI" id="CHEBI:58349"/>
        <dbReference type="ChEBI" id="CHEBI:176808"/>
        <dbReference type="ChEBI" id="CHEBI:176810"/>
    </reaction>
    <physiologicalReaction direction="left-to-right" evidence="9">
        <dbReference type="Rhea" id="RHEA:68037"/>
    </physiologicalReaction>
</comment>
<dbReference type="Pfam" id="PF02423">
    <property type="entry name" value="OCD_Mu_crystall"/>
    <property type="match status" value="1"/>
</dbReference>
<comment type="catalytic activity">
    <reaction evidence="14">
        <text>L-pipecolate + NADP(+) = Delta(1)-piperideine-2-carboxylate + NADPH + H(+)</text>
        <dbReference type="Rhea" id="RHEA:12524"/>
        <dbReference type="ChEBI" id="CHEBI:15378"/>
        <dbReference type="ChEBI" id="CHEBI:57783"/>
        <dbReference type="ChEBI" id="CHEBI:58349"/>
        <dbReference type="ChEBI" id="CHEBI:61185"/>
        <dbReference type="ChEBI" id="CHEBI:77631"/>
        <dbReference type="EC" id="1.5.1.1"/>
    </reaction>
    <physiologicalReaction direction="right-to-left" evidence="14">
        <dbReference type="Rhea" id="RHEA:12526"/>
    </physiologicalReaction>
</comment>
<reference evidence="18" key="1">
    <citation type="submission" date="2019-08" db="EMBL/GenBank/DDBJ databases">
        <title>The genome of the North American firefly Photinus pyralis.</title>
        <authorList>
            <consortium name="Photinus pyralis genome working group"/>
            <person name="Fallon T.R."/>
            <person name="Sander Lower S.E."/>
            <person name="Weng J.-K."/>
        </authorList>
    </citation>
    <scope>NUCLEOTIDE SEQUENCE</scope>
    <source>
        <strain evidence="18">TRF0915ILg1</strain>
        <tissue evidence="18">Whole body</tissue>
    </source>
</reference>
<comment type="catalytic activity">
    <reaction evidence="8">
        <text>(3R)-1,4-thiomorpholine-3-carboxylate + NAD(+) = 3,4-dehydrothiomorpholine-3-carboxylate + NADH + 2 H(+)</text>
        <dbReference type="Rhea" id="RHEA:12504"/>
        <dbReference type="ChEBI" id="CHEBI:15378"/>
        <dbReference type="ChEBI" id="CHEBI:57540"/>
        <dbReference type="ChEBI" id="CHEBI:57945"/>
        <dbReference type="ChEBI" id="CHEBI:58517"/>
        <dbReference type="ChEBI" id="CHEBI:176873"/>
        <dbReference type="EC" id="1.5.1.25"/>
    </reaction>
    <physiologicalReaction direction="right-to-left" evidence="8">
        <dbReference type="Rhea" id="RHEA:12506"/>
    </physiologicalReaction>
</comment>
<evidence type="ECO:0000256" key="16">
    <source>
        <dbReference type="ARBA" id="ARBA00093598"/>
    </source>
</evidence>
<comment type="similarity">
    <text evidence="1">Belongs to the ornithine cyclodeaminase/mu-crystallin family.</text>
</comment>
<evidence type="ECO:0000256" key="12">
    <source>
        <dbReference type="ARBA" id="ARBA00093263"/>
    </source>
</evidence>
<dbReference type="EMBL" id="VTPC01000728">
    <property type="protein sequence ID" value="KAF2904599.1"/>
    <property type="molecule type" value="Genomic_DNA"/>
</dbReference>
<evidence type="ECO:0000256" key="13">
    <source>
        <dbReference type="ARBA" id="ARBA00093264"/>
    </source>
</evidence>
<evidence type="ECO:0000313" key="19">
    <source>
        <dbReference type="Proteomes" id="UP000801492"/>
    </source>
</evidence>
<comment type="caution">
    <text evidence="18">The sequence shown here is derived from an EMBL/GenBank/DDBJ whole genome shotgun (WGS) entry which is preliminary data.</text>
</comment>
<dbReference type="PANTHER" id="PTHR13812">
    <property type="entry name" value="KETIMINE REDUCTASE MU-CRYSTALLIN"/>
    <property type="match status" value="1"/>
</dbReference>
<comment type="catalytic activity">
    <reaction evidence="13">
        <text>L-proline + NAD(+) = 1-pyrroline-2-carboxylate + NADH + H(+)</text>
        <dbReference type="Rhea" id="RHEA:20321"/>
        <dbReference type="ChEBI" id="CHEBI:15378"/>
        <dbReference type="ChEBI" id="CHEBI:39785"/>
        <dbReference type="ChEBI" id="CHEBI:57540"/>
        <dbReference type="ChEBI" id="CHEBI:57945"/>
        <dbReference type="ChEBI" id="CHEBI:60039"/>
        <dbReference type="EC" id="1.5.1.1"/>
    </reaction>
    <physiologicalReaction direction="right-to-left" evidence="13">
        <dbReference type="Rhea" id="RHEA:20323"/>
    </physiologicalReaction>
</comment>
<dbReference type="OrthoDB" id="41492at2759"/>
<dbReference type="InterPro" id="IPR036291">
    <property type="entry name" value="NAD(P)-bd_dom_sf"/>
</dbReference>
<evidence type="ECO:0000256" key="7">
    <source>
        <dbReference type="ARBA" id="ARBA00093203"/>
    </source>
</evidence>
<organism evidence="18 19">
    <name type="scientific">Ignelater luminosus</name>
    <name type="common">Cucubano</name>
    <name type="synonym">Pyrophorus luminosus</name>
    <dbReference type="NCBI Taxonomy" id="2038154"/>
    <lineage>
        <taxon>Eukaryota</taxon>
        <taxon>Metazoa</taxon>
        <taxon>Ecdysozoa</taxon>
        <taxon>Arthropoda</taxon>
        <taxon>Hexapoda</taxon>
        <taxon>Insecta</taxon>
        <taxon>Pterygota</taxon>
        <taxon>Neoptera</taxon>
        <taxon>Endopterygota</taxon>
        <taxon>Coleoptera</taxon>
        <taxon>Polyphaga</taxon>
        <taxon>Elateriformia</taxon>
        <taxon>Elateroidea</taxon>
        <taxon>Elateridae</taxon>
        <taxon>Agrypninae</taxon>
        <taxon>Pyrophorini</taxon>
        <taxon>Ignelater</taxon>
    </lineage>
</organism>
<dbReference type="SUPFAM" id="SSF51735">
    <property type="entry name" value="NAD(P)-binding Rossmann-fold domains"/>
    <property type="match status" value="1"/>
</dbReference>
<evidence type="ECO:0000256" key="1">
    <source>
        <dbReference type="ARBA" id="ARBA00008903"/>
    </source>
</evidence>
<comment type="catalytic activity">
    <reaction evidence="7">
        <text>L-proline + NADP(+) = 1-pyrroline-2-carboxylate + NADPH + H(+)</text>
        <dbReference type="Rhea" id="RHEA:20317"/>
        <dbReference type="ChEBI" id="CHEBI:15378"/>
        <dbReference type="ChEBI" id="CHEBI:39785"/>
        <dbReference type="ChEBI" id="CHEBI:57783"/>
        <dbReference type="ChEBI" id="CHEBI:58349"/>
        <dbReference type="ChEBI" id="CHEBI:60039"/>
        <dbReference type="EC" id="1.5.1.1"/>
    </reaction>
    <physiologicalReaction direction="right-to-left" evidence="7">
        <dbReference type="Rhea" id="RHEA:20319"/>
    </physiologicalReaction>
</comment>
<dbReference type="AlphaFoldDB" id="A0A8K0DF34"/>
<evidence type="ECO:0000256" key="8">
    <source>
        <dbReference type="ARBA" id="ARBA00093226"/>
    </source>
</evidence>
<gene>
    <name evidence="18" type="ORF">ILUMI_01571</name>
</gene>
<dbReference type="GO" id="GO:0050241">
    <property type="term" value="F:pyrroline-2-carboxylate reductase activity"/>
    <property type="evidence" value="ECO:0007669"/>
    <property type="project" value="UniProtKB-EC"/>
</dbReference>
<comment type="subunit">
    <text evidence="15">Homodimer. Binds the thyroid hormone triiodothyronine (T3); T3 binding inhibits enzymatic activity.</text>
</comment>
<evidence type="ECO:0000256" key="3">
    <source>
        <dbReference type="ARBA" id="ARBA00015173"/>
    </source>
</evidence>
<comment type="catalytic activity">
    <reaction evidence="12">
        <text>(3R)-1,4-thiomorpholine-3-carboxylate + NADP(+) = 3,4-dehydrothiomorpholine-3-carboxylate + NADPH + 2 H(+)</text>
        <dbReference type="Rhea" id="RHEA:12500"/>
        <dbReference type="ChEBI" id="CHEBI:15378"/>
        <dbReference type="ChEBI" id="CHEBI:57783"/>
        <dbReference type="ChEBI" id="CHEBI:58349"/>
        <dbReference type="ChEBI" id="CHEBI:58517"/>
        <dbReference type="ChEBI" id="CHEBI:176873"/>
        <dbReference type="EC" id="1.5.1.25"/>
    </reaction>
    <physiologicalReaction direction="right-to-left" evidence="12">
        <dbReference type="Rhea" id="RHEA:12502"/>
    </physiologicalReaction>
</comment>
<dbReference type="GO" id="GO:0047127">
    <property type="term" value="F:thiomorpholine-carboxylate dehydrogenase activity"/>
    <property type="evidence" value="ECO:0007669"/>
    <property type="project" value="UniProtKB-EC"/>
</dbReference>
<dbReference type="InterPro" id="IPR023401">
    <property type="entry name" value="ODC_N"/>
</dbReference>
<dbReference type="PANTHER" id="PTHR13812:SF19">
    <property type="entry name" value="KETIMINE REDUCTASE MU-CRYSTALLIN"/>
    <property type="match status" value="1"/>
</dbReference>
<comment type="catalytic activity">
    <reaction evidence="11">
        <text>(S)-cystathionine ketimine + NADH + 2 H(+) = (3R,5S)-2,3,5,6,7-pentahydro-1,4-thiazepine-3,5-dicarboxylate + NAD(+)</text>
        <dbReference type="Rhea" id="RHEA:68032"/>
        <dbReference type="ChEBI" id="CHEBI:15378"/>
        <dbReference type="ChEBI" id="CHEBI:57540"/>
        <dbReference type="ChEBI" id="CHEBI:57945"/>
        <dbReference type="ChEBI" id="CHEBI:176808"/>
        <dbReference type="ChEBI" id="CHEBI:176810"/>
    </reaction>
    <physiologicalReaction direction="left-to-right" evidence="11">
        <dbReference type="Rhea" id="RHEA:68033"/>
    </physiologicalReaction>
</comment>
<comment type="catalytic activity">
    <reaction evidence="10">
        <text>(R)-lanthionine ketimine + NADPH + 2 H(+) = (3R,5R)-1,4-thiomorpholine-3,5-dicarboxylate + NADP(+)</text>
        <dbReference type="Rhea" id="RHEA:68040"/>
        <dbReference type="ChEBI" id="CHEBI:15378"/>
        <dbReference type="ChEBI" id="CHEBI:57783"/>
        <dbReference type="ChEBI" id="CHEBI:58349"/>
        <dbReference type="ChEBI" id="CHEBI:176891"/>
        <dbReference type="ChEBI" id="CHEBI:176892"/>
    </reaction>
    <physiologicalReaction direction="left-to-right" evidence="10">
        <dbReference type="Rhea" id="RHEA:68041"/>
    </physiologicalReaction>
</comment>
<evidence type="ECO:0000256" key="14">
    <source>
        <dbReference type="ARBA" id="ARBA00093273"/>
    </source>
</evidence>
<evidence type="ECO:0000256" key="10">
    <source>
        <dbReference type="ARBA" id="ARBA00093248"/>
    </source>
</evidence>
<evidence type="ECO:0000256" key="11">
    <source>
        <dbReference type="ARBA" id="ARBA00093250"/>
    </source>
</evidence>
<dbReference type="EC" id="1.5.1.1" evidence="16"/>
<evidence type="ECO:0000256" key="15">
    <source>
        <dbReference type="ARBA" id="ARBA00093567"/>
    </source>
</evidence>
<comment type="catalytic activity">
    <reaction evidence="5">
        <text>L-pipecolate + NAD(+) = Delta(1)-piperideine-2-carboxylate + NADH + H(+)</text>
        <dbReference type="Rhea" id="RHEA:30807"/>
        <dbReference type="ChEBI" id="CHEBI:15378"/>
        <dbReference type="ChEBI" id="CHEBI:57540"/>
        <dbReference type="ChEBI" id="CHEBI:57945"/>
        <dbReference type="ChEBI" id="CHEBI:61185"/>
        <dbReference type="ChEBI" id="CHEBI:77631"/>
        <dbReference type="EC" id="1.5.1.1"/>
    </reaction>
    <physiologicalReaction direction="right-to-left" evidence="5">
        <dbReference type="Rhea" id="RHEA:30809"/>
    </physiologicalReaction>
</comment>
<evidence type="ECO:0000256" key="5">
    <source>
        <dbReference type="ARBA" id="ARBA00093190"/>
    </source>
</evidence>
<keyword evidence="19" id="KW-1185">Reference proteome</keyword>
<evidence type="ECO:0000256" key="9">
    <source>
        <dbReference type="ARBA" id="ARBA00093227"/>
    </source>
</evidence>
<dbReference type="Gene3D" id="3.30.1780.10">
    <property type="entry name" value="ornithine cyclodeaminase, domain 1"/>
    <property type="match status" value="1"/>
</dbReference>
<comment type="catalytic activity">
    <reaction evidence="6">
        <text>Delta(2)-thiazoline-2-carboxylate + NADPH + 2 H(+) = L-thiazolidine-2-carboxylate + NADP(+)</text>
        <dbReference type="Rhea" id="RHEA:68072"/>
        <dbReference type="ChEBI" id="CHEBI:15378"/>
        <dbReference type="ChEBI" id="CHEBI:57783"/>
        <dbReference type="ChEBI" id="CHEBI:58349"/>
        <dbReference type="ChEBI" id="CHEBI:176895"/>
        <dbReference type="ChEBI" id="CHEBI:176896"/>
    </reaction>
    <physiologicalReaction direction="left-to-right" evidence="6">
        <dbReference type="Rhea" id="RHEA:68073"/>
    </physiologicalReaction>
</comment>
<evidence type="ECO:0000256" key="17">
    <source>
        <dbReference type="ARBA" id="ARBA00093650"/>
    </source>
</evidence>
<name>A0A8K0DF34_IGNLU</name>
<accession>A0A8K0DF34</accession>
<dbReference type="GO" id="GO:0005737">
    <property type="term" value="C:cytoplasm"/>
    <property type="evidence" value="ECO:0007669"/>
    <property type="project" value="TreeGrafter"/>
</dbReference>
<dbReference type="Proteomes" id="UP000801492">
    <property type="component" value="Unassembled WGS sequence"/>
</dbReference>
<dbReference type="GO" id="GO:0042562">
    <property type="term" value="F:hormone binding"/>
    <property type="evidence" value="ECO:0007669"/>
    <property type="project" value="TreeGrafter"/>
</dbReference>
<dbReference type="EC" id="1.5.1.25" evidence="2"/>
<evidence type="ECO:0000256" key="2">
    <source>
        <dbReference type="ARBA" id="ARBA00012883"/>
    </source>
</evidence>
<proteinExistence type="inferred from homology"/>
<sequence>MPGYLSDGRYGGLGCKLVTYFPGNPDRSRPLPSIMANIILMDDETGELKAIVDGTEITSWRTAAASAVATKYLHHGKPNSENKILSIIGAGTQGKIHAIAFQHFFKFSEVRVWNRNSERATNLVKELNGKASGTFVAHDNVQECVREADVIVTATAAEEPVIKNEWLKKGVHINGLLVKYFCPYTL</sequence>
<evidence type="ECO:0000256" key="4">
    <source>
        <dbReference type="ARBA" id="ARBA00033420"/>
    </source>
</evidence>